<dbReference type="Proteomes" id="UP000195089">
    <property type="component" value="Unassembled WGS sequence"/>
</dbReference>
<feature type="transmembrane region" description="Helical" evidence="1">
    <location>
        <begin position="66"/>
        <end position="89"/>
    </location>
</feature>
<gene>
    <name evidence="2" type="ORF">BK742_13880</name>
</gene>
<name>A0A243BE12_BACTU</name>
<evidence type="ECO:0000256" key="1">
    <source>
        <dbReference type="SAM" id="Phobius"/>
    </source>
</evidence>
<dbReference type="RefSeq" id="WP_088119620.1">
    <property type="nucleotide sequence ID" value="NZ_NFDL01000050.1"/>
</dbReference>
<evidence type="ECO:0000313" key="3">
    <source>
        <dbReference type="Proteomes" id="UP000195089"/>
    </source>
</evidence>
<organism evidence="2 3">
    <name type="scientific">Bacillus thuringiensis serovar pingluonsis</name>
    <dbReference type="NCBI Taxonomy" id="180881"/>
    <lineage>
        <taxon>Bacteria</taxon>
        <taxon>Bacillati</taxon>
        <taxon>Bacillota</taxon>
        <taxon>Bacilli</taxon>
        <taxon>Bacillales</taxon>
        <taxon>Bacillaceae</taxon>
        <taxon>Bacillus</taxon>
        <taxon>Bacillus cereus group</taxon>
    </lineage>
</organism>
<feature type="transmembrane region" description="Helical" evidence="1">
    <location>
        <begin position="110"/>
        <end position="136"/>
    </location>
</feature>
<keyword evidence="1" id="KW-0472">Membrane</keyword>
<evidence type="ECO:0000313" key="2">
    <source>
        <dbReference type="EMBL" id="OTY44166.1"/>
    </source>
</evidence>
<dbReference type="AlphaFoldDB" id="A0A243BE12"/>
<comment type="caution">
    <text evidence="2">The sequence shown here is derived from an EMBL/GenBank/DDBJ whole genome shotgun (WGS) entry which is preliminary data.</text>
</comment>
<accession>A0A243BE12</accession>
<proteinExistence type="predicted"/>
<sequence length="194" mass="22536">MVKAKAFFKANKFLFDSFRNYIKFSTKSEKAFDIYFALLISLFFVFTAAYFTDMKVKEFMVNFQSLNSIVITAISILAGFNMASIAVISSSQSDMINKLKTTFSQIDPSVSKFTVLVIFFTWAITIQLTVVLMGIILHFCSQFLVQPFLLKLMVPIWLWIILFVWMFIFMHSIFISIRNVKMLFFFVSKGLQNQ</sequence>
<protein>
    <submittedName>
        <fullName evidence="2">Uncharacterized protein</fullName>
    </submittedName>
</protein>
<dbReference type="EMBL" id="NFDL01000050">
    <property type="protein sequence ID" value="OTY44166.1"/>
    <property type="molecule type" value="Genomic_DNA"/>
</dbReference>
<feature type="transmembrane region" description="Helical" evidence="1">
    <location>
        <begin position="32"/>
        <end position="51"/>
    </location>
</feature>
<keyword evidence="1" id="KW-0812">Transmembrane</keyword>
<keyword evidence="1" id="KW-1133">Transmembrane helix</keyword>
<reference evidence="2 3" key="1">
    <citation type="submission" date="2016-10" db="EMBL/GenBank/DDBJ databases">
        <title>Comparative genomics of Bacillus thuringiensis reveals a path to pathogens against multiple invertebrate hosts.</title>
        <authorList>
            <person name="Zheng J."/>
            <person name="Gao Q."/>
            <person name="Liu H."/>
            <person name="Peng D."/>
            <person name="Ruan L."/>
            <person name="Sun M."/>
        </authorList>
    </citation>
    <scope>NUCLEOTIDE SEQUENCE [LARGE SCALE GENOMIC DNA]</scope>
    <source>
        <strain evidence="2">BGSC 4BX1</strain>
    </source>
</reference>
<feature type="transmembrane region" description="Helical" evidence="1">
    <location>
        <begin position="156"/>
        <end position="177"/>
    </location>
</feature>